<dbReference type="AlphaFoldDB" id="A0A2S5KV47"/>
<evidence type="ECO:0000313" key="6">
    <source>
        <dbReference type="EMBL" id="PPC78136.1"/>
    </source>
</evidence>
<evidence type="ECO:0000313" key="7">
    <source>
        <dbReference type="Proteomes" id="UP000238196"/>
    </source>
</evidence>
<dbReference type="GO" id="GO:0003700">
    <property type="term" value="F:DNA-binding transcription factor activity"/>
    <property type="evidence" value="ECO:0007669"/>
    <property type="project" value="TreeGrafter"/>
</dbReference>
<dbReference type="InterPro" id="IPR036388">
    <property type="entry name" value="WH-like_DNA-bd_sf"/>
</dbReference>
<comment type="caution">
    <text evidence="6">The sequence shown here is derived from an EMBL/GenBank/DDBJ whole genome shotgun (WGS) entry which is preliminary data.</text>
</comment>
<dbReference type="Pfam" id="PF00027">
    <property type="entry name" value="cNMP_binding"/>
    <property type="match status" value="1"/>
</dbReference>
<dbReference type="SUPFAM" id="SSF46785">
    <property type="entry name" value="Winged helix' DNA-binding domain"/>
    <property type="match status" value="1"/>
</dbReference>
<feature type="domain" description="Cyclic nucleotide-binding" evidence="4">
    <location>
        <begin position="26"/>
        <end position="129"/>
    </location>
</feature>
<dbReference type="OrthoDB" id="8565101at2"/>
<keyword evidence="2" id="KW-0238">DNA-binding</keyword>
<keyword evidence="3" id="KW-0804">Transcription</keyword>
<dbReference type="SUPFAM" id="SSF51206">
    <property type="entry name" value="cAMP-binding domain-like"/>
    <property type="match status" value="1"/>
</dbReference>
<keyword evidence="1" id="KW-0805">Transcription regulation</keyword>
<dbReference type="Proteomes" id="UP000238196">
    <property type="component" value="Unassembled WGS sequence"/>
</dbReference>
<dbReference type="PANTHER" id="PTHR24567">
    <property type="entry name" value="CRP FAMILY TRANSCRIPTIONAL REGULATORY PROTEIN"/>
    <property type="match status" value="1"/>
</dbReference>
<dbReference type="PROSITE" id="PS50042">
    <property type="entry name" value="CNMP_BINDING_3"/>
    <property type="match status" value="1"/>
</dbReference>
<dbReference type="InterPro" id="IPR050397">
    <property type="entry name" value="Env_Response_Regulators"/>
</dbReference>
<dbReference type="InterPro" id="IPR018490">
    <property type="entry name" value="cNMP-bd_dom_sf"/>
</dbReference>
<feature type="domain" description="HTH crp-type" evidence="5">
    <location>
        <begin position="159"/>
        <end position="236"/>
    </location>
</feature>
<dbReference type="InterPro" id="IPR036390">
    <property type="entry name" value="WH_DNA-bd_sf"/>
</dbReference>
<gene>
    <name evidence="6" type="ORF">C4K68_06965</name>
</gene>
<dbReference type="EMBL" id="PRLP01000020">
    <property type="protein sequence ID" value="PPC78136.1"/>
    <property type="molecule type" value="Genomic_DNA"/>
</dbReference>
<evidence type="ECO:0000256" key="1">
    <source>
        <dbReference type="ARBA" id="ARBA00023015"/>
    </source>
</evidence>
<dbReference type="Pfam" id="PF13545">
    <property type="entry name" value="HTH_Crp_2"/>
    <property type="match status" value="1"/>
</dbReference>
<dbReference type="InterPro" id="IPR012318">
    <property type="entry name" value="HTH_CRP"/>
</dbReference>
<dbReference type="GO" id="GO:0005829">
    <property type="term" value="C:cytosol"/>
    <property type="evidence" value="ECO:0007669"/>
    <property type="project" value="TreeGrafter"/>
</dbReference>
<protein>
    <submittedName>
        <fullName evidence="6">Transcriptional regulator</fullName>
    </submittedName>
</protein>
<dbReference type="CDD" id="cd00038">
    <property type="entry name" value="CAP_ED"/>
    <property type="match status" value="1"/>
</dbReference>
<reference evidence="6 7" key="1">
    <citation type="submission" date="2018-02" db="EMBL/GenBank/DDBJ databases">
        <title>novel marine gammaproteobacteria from coastal saline agro ecosystem.</title>
        <authorList>
            <person name="Krishnan R."/>
            <person name="Ramesh Kumar N."/>
        </authorList>
    </citation>
    <scope>NUCLEOTIDE SEQUENCE [LARGE SCALE GENOMIC DNA]</scope>
    <source>
        <strain evidence="6 7">228</strain>
    </source>
</reference>
<dbReference type="InterPro" id="IPR000595">
    <property type="entry name" value="cNMP-bd_dom"/>
</dbReference>
<accession>A0A2S5KV47</accession>
<evidence type="ECO:0000259" key="5">
    <source>
        <dbReference type="PROSITE" id="PS51063"/>
    </source>
</evidence>
<dbReference type="PROSITE" id="PS51063">
    <property type="entry name" value="HTH_CRP_2"/>
    <property type="match status" value="1"/>
</dbReference>
<dbReference type="SMART" id="SM00100">
    <property type="entry name" value="cNMP"/>
    <property type="match status" value="1"/>
</dbReference>
<dbReference type="GO" id="GO:0003677">
    <property type="term" value="F:DNA binding"/>
    <property type="evidence" value="ECO:0007669"/>
    <property type="project" value="UniProtKB-KW"/>
</dbReference>
<dbReference type="PANTHER" id="PTHR24567:SF74">
    <property type="entry name" value="HTH-TYPE TRANSCRIPTIONAL REGULATOR ARCR"/>
    <property type="match status" value="1"/>
</dbReference>
<dbReference type="Gene3D" id="1.10.10.10">
    <property type="entry name" value="Winged helix-like DNA-binding domain superfamily/Winged helix DNA-binding domain"/>
    <property type="match status" value="1"/>
</dbReference>
<proteinExistence type="predicted"/>
<organism evidence="6 7">
    <name type="scientific">Proteobacteria bacterium 228</name>
    <dbReference type="NCBI Taxonomy" id="2083153"/>
    <lineage>
        <taxon>Bacteria</taxon>
        <taxon>Pseudomonadati</taxon>
        <taxon>Pseudomonadota</taxon>
    </lineage>
</organism>
<name>A0A2S5KV47_9PROT</name>
<evidence type="ECO:0000256" key="2">
    <source>
        <dbReference type="ARBA" id="ARBA00023125"/>
    </source>
</evidence>
<dbReference type="InterPro" id="IPR014710">
    <property type="entry name" value="RmlC-like_jellyroll"/>
</dbReference>
<evidence type="ECO:0000259" key="4">
    <source>
        <dbReference type="PROSITE" id="PS50042"/>
    </source>
</evidence>
<evidence type="ECO:0000256" key="3">
    <source>
        <dbReference type="ARBA" id="ARBA00023163"/>
    </source>
</evidence>
<sequence>MKPGTIAIREPLPVTRWKPILRDAELFGDLPETLLDYILQHAQERALRDKDLLYLKHSPNEFVAIVLQGFIHTLHTSADGRELISGRFGPGALVGETAFIDDDVRSASAIAYGETRTLVLAKRHFPFLLAEPVFLLHITRLLAHRLKQSTHLIESMCLNNLEARLALYFLSIIDQQLPANTPNVTRDILVPMPPTQGILAAMINVSRPKLNAQLRSWQKAGLITLKNDHLQLNDLPQLRLKARTTM</sequence>
<dbReference type="Gene3D" id="2.60.120.10">
    <property type="entry name" value="Jelly Rolls"/>
    <property type="match status" value="1"/>
</dbReference>